<keyword evidence="4" id="KW-0325">Glycoprotein</keyword>
<keyword evidence="3" id="KW-1015">Disulfide bond</keyword>
<accession>A0ABM1N2K3</accession>
<dbReference type="Proteomes" id="UP000695000">
    <property type="component" value="Unplaced"/>
</dbReference>
<keyword evidence="6" id="KW-0812">Transmembrane</keyword>
<feature type="signal peptide" evidence="7">
    <location>
        <begin position="1"/>
        <end position="25"/>
    </location>
</feature>
<evidence type="ECO:0000256" key="6">
    <source>
        <dbReference type="SAM" id="Phobius"/>
    </source>
</evidence>
<evidence type="ECO:0000313" key="8">
    <source>
        <dbReference type="Proteomes" id="UP000695000"/>
    </source>
</evidence>
<feature type="transmembrane region" description="Helical" evidence="6">
    <location>
        <begin position="613"/>
        <end position="632"/>
    </location>
</feature>
<dbReference type="Pfam" id="PF01401">
    <property type="entry name" value="Peptidase_M2"/>
    <property type="match status" value="1"/>
</dbReference>
<proteinExistence type="inferred from homology"/>
<name>A0ABM1N2K3_NICVS</name>
<dbReference type="RefSeq" id="XP_017781053.1">
    <property type="nucleotide sequence ID" value="XM_017925564.1"/>
</dbReference>
<gene>
    <name evidence="9" type="primary">LOC108565889</name>
</gene>
<dbReference type="InterPro" id="IPR001548">
    <property type="entry name" value="Peptidase_M2"/>
</dbReference>
<keyword evidence="8" id="KW-1185">Reference proteome</keyword>
<reference evidence="9" key="1">
    <citation type="submission" date="2025-08" db="UniProtKB">
        <authorList>
            <consortium name="RefSeq"/>
        </authorList>
    </citation>
    <scope>IDENTIFICATION</scope>
    <source>
        <tissue evidence="9">Whole Larva</tissue>
    </source>
</reference>
<evidence type="ECO:0000256" key="2">
    <source>
        <dbReference type="ARBA" id="ARBA00022729"/>
    </source>
</evidence>
<keyword evidence="2 7" id="KW-0732">Signal</keyword>
<organism evidence="8 9">
    <name type="scientific">Nicrophorus vespilloides</name>
    <name type="common">Boreal carrion beetle</name>
    <dbReference type="NCBI Taxonomy" id="110193"/>
    <lineage>
        <taxon>Eukaryota</taxon>
        <taxon>Metazoa</taxon>
        <taxon>Ecdysozoa</taxon>
        <taxon>Arthropoda</taxon>
        <taxon>Hexapoda</taxon>
        <taxon>Insecta</taxon>
        <taxon>Pterygota</taxon>
        <taxon>Neoptera</taxon>
        <taxon>Endopterygota</taxon>
        <taxon>Coleoptera</taxon>
        <taxon>Polyphaga</taxon>
        <taxon>Staphyliniformia</taxon>
        <taxon>Silphidae</taxon>
        <taxon>Nicrophorinae</taxon>
        <taxon>Nicrophorus</taxon>
    </lineage>
</organism>
<dbReference type="PANTHER" id="PTHR10514">
    <property type="entry name" value="ANGIOTENSIN-CONVERTING ENZYME"/>
    <property type="match status" value="1"/>
</dbReference>
<feature type="region of interest" description="Disordered" evidence="5">
    <location>
        <begin position="569"/>
        <end position="595"/>
    </location>
</feature>
<sequence length="649" mass="74418">MRIHSTMKTVLVLGLAVCLWTAIVAQEEDENFERLSSELKLIKWDLEDECSDIADSIKEFHLDIVNSLHNKIVMETTHAKFIREQSPKLMKFEDNVHYDLEKTWNLLIKPGDLLLSNEDYKKLSEFANANLMRKKNQGYSIEKSKDADKLEEMWMVKWENVSTAEEYPSILGLVNKAAQLNQQYDAKSYWEMLTEIDNAFGKAEELWNEIAPLHEKLKNFVLVRLNKHYGTNFTDHIPAYLIEPGDWSSLADIVLPHPQMLNDVNTELLDKGIRNSFKSAEGFTKAIGLGRFGKKFWLESKFDLTACEKRAVGLHFCTDNTAEVLTCNRSTLVSHVGAYELGTDLMVKRIGSRPLRNLRYSSAEETLVSLSSLLSMQNLPSDGLLDDKYFEKEINRKTALLLTALKVLPALAYYRAADVWRLEELQSPSGDIQDSWWKNREQFEGVSSYGNKFADFLDDEEILYNKPYISKFLAKFLQFQLLNYYQINLFQDSTNVAKKFQNDATFKDMLEDLPNRDSLDLLSYHFSIDDVSAYPFQEFFYSLEEYLDNAPLHQAPIVMTTKAPKVAKKHLPATTTSTTTTTTTTKKPDAVKPNLSPDLIEEDIKQATGSGTYMGGFLVTCAVLLVVGIIIWKMKKRKPNRPQNRRDEV</sequence>
<feature type="compositionally biased region" description="Low complexity" evidence="5">
    <location>
        <begin position="574"/>
        <end position="585"/>
    </location>
</feature>
<evidence type="ECO:0000256" key="7">
    <source>
        <dbReference type="SAM" id="SignalP"/>
    </source>
</evidence>
<dbReference type="GeneID" id="108565889"/>
<dbReference type="PANTHER" id="PTHR10514:SF44">
    <property type="entry name" value="ANGIOTENSIN-CONVERTING ENZYME-RELATED"/>
    <property type="match status" value="1"/>
</dbReference>
<protein>
    <submittedName>
        <fullName evidence="9">Angiotensin-converting enzyme-like</fullName>
    </submittedName>
</protein>
<evidence type="ECO:0000313" key="9">
    <source>
        <dbReference type="RefSeq" id="XP_017781053.1"/>
    </source>
</evidence>
<feature type="chain" id="PRO_5045978443" evidence="7">
    <location>
        <begin position="26"/>
        <end position="649"/>
    </location>
</feature>
<evidence type="ECO:0000256" key="5">
    <source>
        <dbReference type="SAM" id="MobiDB-lite"/>
    </source>
</evidence>
<keyword evidence="6" id="KW-0472">Membrane</keyword>
<evidence type="ECO:0000256" key="4">
    <source>
        <dbReference type="ARBA" id="ARBA00023180"/>
    </source>
</evidence>
<keyword evidence="6" id="KW-1133">Transmembrane helix</keyword>
<dbReference type="SUPFAM" id="SSF55486">
    <property type="entry name" value="Metalloproteases ('zincins'), catalytic domain"/>
    <property type="match status" value="1"/>
</dbReference>
<evidence type="ECO:0000256" key="1">
    <source>
        <dbReference type="ARBA" id="ARBA00008139"/>
    </source>
</evidence>
<comment type="similarity">
    <text evidence="1">Belongs to the peptidase M2 family.</text>
</comment>
<evidence type="ECO:0000256" key="3">
    <source>
        <dbReference type="ARBA" id="ARBA00023157"/>
    </source>
</evidence>